<dbReference type="PANTHER" id="PTHR44757">
    <property type="entry name" value="DIGUANYLATE CYCLASE DGCP"/>
    <property type="match status" value="1"/>
</dbReference>
<protein>
    <submittedName>
        <fullName evidence="5">PAS domain S-box-containing protein/diguanylate cyclase (GGDEF)-like protein</fullName>
    </submittedName>
</protein>
<dbReference type="AlphaFoldDB" id="A0A495VDV0"/>
<dbReference type="OrthoDB" id="5623169at2"/>
<feature type="domain" description="PAS" evidence="3">
    <location>
        <begin position="316"/>
        <end position="361"/>
    </location>
</feature>
<dbReference type="SMART" id="SM00267">
    <property type="entry name" value="GGDEF"/>
    <property type="match status" value="1"/>
</dbReference>
<gene>
    <name evidence="5" type="ORF">BDD21_4139</name>
</gene>
<dbReference type="Pfam" id="PF00990">
    <property type="entry name" value="GGDEF"/>
    <property type="match status" value="1"/>
</dbReference>
<dbReference type="Pfam" id="PF05228">
    <property type="entry name" value="CHASE4"/>
    <property type="match status" value="1"/>
</dbReference>
<organism evidence="5 6">
    <name type="scientific">Thiocapsa rosea</name>
    <dbReference type="NCBI Taxonomy" id="69360"/>
    <lineage>
        <taxon>Bacteria</taxon>
        <taxon>Pseudomonadati</taxon>
        <taxon>Pseudomonadota</taxon>
        <taxon>Gammaproteobacteria</taxon>
        <taxon>Chromatiales</taxon>
        <taxon>Chromatiaceae</taxon>
        <taxon>Thiocapsa</taxon>
    </lineage>
</organism>
<dbReference type="PROSITE" id="PS50112">
    <property type="entry name" value="PAS"/>
    <property type="match status" value="1"/>
</dbReference>
<dbReference type="NCBIfam" id="TIGR00254">
    <property type="entry name" value="GGDEF"/>
    <property type="match status" value="1"/>
</dbReference>
<proteinExistence type="predicted"/>
<dbReference type="InterPro" id="IPR007892">
    <property type="entry name" value="CHASE4"/>
</dbReference>
<evidence type="ECO:0000259" key="4">
    <source>
        <dbReference type="PROSITE" id="PS50887"/>
    </source>
</evidence>
<dbReference type="Pfam" id="PF00989">
    <property type="entry name" value="PAS"/>
    <property type="match status" value="1"/>
</dbReference>
<evidence type="ECO:0000259" key="3">
    <source>
        <dbReference type="PROSITE" id="PS50112"/>
    </source>
</evidence>
<dbReference type="InterPro" id="IPR052155">
    <property type="entry name" value="Biofilm_reg_signaling"/>
</dbReference>
<accession>A0A495VDV0</accession>
<evidence type="ECO:0000256" key="1">
    <source>
        <dbReference type="SAM" id="Coils"/>
    </source>
</evidence>
<dbReference type="EMBL" id="RBXL01000001">
    <property type="protein sequence ID" value="RKT46615.1"/>
    <property type="molecule type" value="Genomic_DNA"/>
</dbReference>
<dbReference type="SUPFAM" id="SSF55785">
    <property type="entry name" value="PYP-like sensor domain (PAS domain)"/>
    <property type="match status" value="1"/>
</dbReference>
<dbReference type="PROSITE" id="PS50887">
    <property type="entry name" value="GGDEF"/>
    <property type="match status" value="1"/>
</dbReference>
<dbReference type="InterPro" id="IPR013767">
    <property type="entry name" value="PAS_fold"/>
</dbReference>
<sequence>MTTREGFRRTTTLLDPKGVSAKNPHGSAVQTLGTLIKVVIAAILVSLTLTVLMILHVGRIQDETAAEASLRQFDGLLLMTSRHLANHVRDYAYWDEAIERVLVARDTEWWDDNPGQYALSTFDLSLTLAVDGSDRIYFISTPDGTRSAPSDLTFGPSAKALLNTERRTPAFLPLQSATTGLIELNGTLYLAAASRFLHEEDLVSPAEAPGAVMLFALAFDDTVLPELGDIMGVVGLVRDATPESGKVRMPLSLMDGTPAGILTWTPSAPGGSMIASVLPIALLAFSSVAGLTLLFAFRARSLARRLSADENERRELAQRYESILETAGDGIFGIDRDGRILFVNAAAATMLGLPRTEIQGQDANRLLLCRPAAGPVDQADEAPLLRALRSGRAEVSDTDCFRRADASRFPVEYAVTPMLLGETPTGAVVVFRDITKRRQTEEEILYRANFDSVTGLPNRNLLFERLNQELKRARREATRIGILFIDLDDFKQVNDSLGHDAGDLLLRQVAERLQRSVRETDTVARFAGDELVVVIAQIVDRAFLETISEKLLQVLREPFSIGDENVRIGGSIGIAIFPDHGDDAQALLNRADLAMYQAKAAGRGTYRFAVVA</sequence>
<dbReference type="InterPro" id="IPR000160">
    <property type="entry name" value="GGDEF_dom"/>
</dbReference>
<keyword evidence="1" id="KW-0175">Coiled coil</keyword>
<comment type="caution">
    <text evidence="5">The sequence shown here is derived from an EMBL/GenBank/DDBJ whole genome shotgun (WGS) entry which is preliminary data.</text>
</comment>
<feature type="transmembrane region" description="Helical" evidence="2">
    <location>
        <begin position="35"/>
        <end position="55"/>
    </location>
</feature>
<evidence type="ECO:0000313" key="6">
    <source>
        <dbReference type="Proteomes" id="UP000274556"/>
    </source>
</evidence>
<keyword evidence="2" id="KW-0472">Membrane</keyword>
<feature type="coiled-coil region" evidence="1">
    <location>
        <begin position="299"/>
        <end position="326"/>
    </location>
</feature>
<evidence type="ECO:0000256" key="2">
    <source>
        <dbReference type="SAM" id="Phobius"/>
    </source>
</evidence>
<keyword evidence="2" id="KW-0812">Transmembrane</keyword>
<dbReference type="CDD" id="cd00130">
    <property type="entry name" value="PAS"/>
    <property type="match status" value="1"/>
</dbReference>
<dbReference type="Proteomes" id="UP000274556">
    <property type="component" value="Unassembled WGS sequence"/>
</dbReference>
<reference evidence="5 6" key="1">
    <citation type="submission" date="2018-10" db="EMBL/GenBank/DDBJ databases">
        <title>Genomic Encyclopedia of Archaeal and Bacterial Type Strains, Phase II (KMG-II): from individual species to whole genera.</title>
        <authorList>
            <person name="Goeker M."/>
        </authorList>
    </citation>
    <scope>NUCLEOTIDE SEQUENCE [LARGE SCALE GENOMIC DNA]</scope>
    <source>
        <strain evidence="5 6">DSM 235</strain>
    </source>
</reference>
<dbReference type="Gene3D" id="3.30.70.270">
    <property type="match status" value="1"/>
</dbReference>
<dbReference type="Gene3D" id="3.30.450.20">
    <property type="entry name" value="PAS domain"/>
    <property type="match status" value="1"/>
</dbReference>
<feature type="domain" description="GGDEF" evidence="4">
    <location>
        <begin position="478"/>
        <end position="611"/>
    </location>
</feature>
<dbReference type="InterPro" id="IPR043128">
    <property type="entry name" value="Rev_trsase/Diguanyl_cyclase"/>
</dbReference>
<dbReference type="CDD" id="cd01949">
    <property type="entry name" value="GGDEF"/>
    <property type="match status" value="1"/>
</dbReference>
<dbReference type="InterPro" id="IPR000014">
    <property type="entry name" value="PAS"/>
</dbReference>
<dbReference type="PANTHER" id="PTHR44757:SF2">
    <property type="entry name" value="BIOFILM ARCHITECTURE MAINTENANCE PROTEIN MBAA"/>
    <property type="match status" value="1"/>
</dbReference>
<dbReference type="GO" id="GO:0006355">
    <property type="term" value="P:regulation of DNA-templated transcription"/>
    <property type="evidence" value="ECO:0007669"/>
    <property type="project" value="InterPro"/>
</dbReference>
<dbReference type="InterPro" id="IPR029787">
    <property type="entry name" value="Nucleotide_cyclase"/>
</dbReference>
<name>A0A495VDV0_9GAMM</name>
<dbReference type="SUPFAM" id="SSF55073">
    <property type="entry name" value="Nucleotide cyclase"/>
    <property type="match status" value="1"/>
</dbReference>
<keyword evidence="2" id="KW-1133">Transmembrane helix</keyword>
<feature type="transmembrane region" description="Helical" evidence="2">
    <location>
        <begin position="273"/>
        <end position="297"/>
    </location>
</feature>
<dbReference type="SMART" id="SM00091">
    <property type="entry name" value="PAS"/>
    <property type="match status" value="1"/>
</dbReference>
<dbReference type="InterPro" id="IPR035965">
    <property type="entry name" value="PAS-like_dom_sf"/>
</dbReference>
<keyword evidence="6" id="KW-1185">Reference proteome</keyword>
<dbReference type="NCBIfam" id="TIGR00229">
    <property type="entry name" value="sensory_box"/>
    <property type="match status" value="1"/>
</dbReference>
<evidence type="ECO:0000313" key="5">
    <source>
        <dbReference type="EMBL" id="RKT46615.1"/>
    </source>
</evidence>